<dbReference type="Proteomes" id="UP000006556">
    <property type="component" value="Chromosome"/>
</dbReference>
<evidence type="ECO:0000256" key="1">
    <source>
        <dbReference type="SAM" id="Phobius"/>
    </source>
</evidence>
<feature type="chain" id="PRO_5002680853" evidence="2">
    <location>
        <begin position="32"/>
        <end position="762"/>
    </location>
</feature>
<keyword evidence="4" id="KW-1185">Reference proteome</keyword>
<dbReference type="KEGG" id="pth:PTH_0770"/>
<evidence type="ECO:0000256" key="2">
    <source>
        <dbReference type="SAM" id="SignalP"/>
    </source>
</evidence>
<protein>
    <submittedName>
        <fullName evidence="3">Hypothetical membrane protein</fullName>
    </submittedName>
</protein>
<dbReference type="EMBL" id="AP009389">
    <property type="protein sequence ID" value="BAF58951.1"/>
    <property type="molecule type" value="Genomic_DNA"/>
</dbReference>
<feature type="signal peptide" evidence="2">
    <location>
        <begin position="1"/>
        <end position="31"/>
    </location>
</feature>
<accession>A5D474</accession>
<keyword evidence="2" id="KW-0732">Signal</keyword>
<gene>
    <name evidence="3" type="ordered locus">PTH_0770</name>
</gene>
<name>A5D474_PELTS</name>
<sequence length="762" mass="81371">MRKRIVLYSNILLCALALAVVAAAFPSSAAAAVGMKVRPGLGGLYKTEQPLELLITVQNSGPGFEGAILVRQDEEQPERRRPNLAQFILNVKVPADAREQFRMVIPGELASVNPVVELVSGGLVLAESRVEGVAVGGVRVVLALSEEIMEQAWQSKSPGTEMQLKYLSPGELPEESLLLAAADAILIDPSSVSSLNGRQVRALKEWVHLGGTLSLMGGAGAGVDGVFSDVSPVRATGRRTVDGKLAGLRSGGPLDVASGELVAGRAIALENGVPVLARRELGRGQVLYCGASPGDLGADARGVWSTLFGASAEPENKSLSFRPMGYMGPLLHASSYIPQLSGPPVPVLVLLWLIYVAAVGPLLYFILRRADRRDWAWVLVPAGALVAAGSFYLLSPANRLQNYLAQTLATVEIFSPELAEVRAGATVVVARGGGLAVRAADNMYCVPSGNNDSPDGQPALVQQGEGKTVVNFGGVQYGSLRQVYAYGLRQGMGSIEGRLYLDGKSVKGDLVNKTGLDLRDSRLVLGGRVIRIGNLPAGGTVHVEETLEKMNIPAGQEMLLAELGGRGNRPGDPFYRERQMLSENVYGESGRPAGIQFIGWHDGPPGVFEVAGKPGQREDCGLVLVKQAIKMDIAAGRFHLPAGFIMPRRGDLKYTAVTGAESKVIYDGHVSLVYNIDDAGIRSNFKIEALDFQYARGQFTYPVEIYNHQQDKWEQLPDGGRKITADELSRYLDDNKVWLKVAGESPGPYPVWPGLAVEGVVS</sequence>
<evidence type="ECO:0000313" key="3">
    <source>
        <dbReference type="EMBL" id="BAF58951.1"/>
    </source>
</evidence>
<feature type="transmembrane region" description="Helical" evidence="1">
    <location>
        <begin position="345"/>
        <end position="367"/>
    </location>
</feature>
<dbReference type="STRING" id="370438.PTH_0770"/>
<dbReference type="HOGENOM" id="CLU_018243_0_0_9"/>
<keyword evidence="1" id="KW-0812">Transmembrane</keyword>
<feature type="transmembrane region" description="Helical" evidence="1">
    <location>
        <begin position="374"/>
        <end position="394"/>
    </location>
</feature>
<keyword evidence="1" id="KW-1133">Transmembrane helix</keyword>
<proteinExistence type="predicted"/>
<evidence type="ECO:0000313" key="4">
    <source>
        <dbReference type="Proteomes" id="UP000006556"/>
    </source>
</evidence>
<organism evidence="3 4">
    <name type="scientific">Pelotomaculum thermopropionicum (strain DSM 13744 / JCM 10971 / SI)</name>
    <dbReference type="NCBI Taxonomy" id="370438"/>
    <lineage>
        <taxon>Bacteria</taxon>
        <taxon>Bacillati</taxon>
        <taxon>Bacillota</taxon>
        <taxon>Clostridia</taxon>
        <taxon>Eubacteriales</taxon>
        <taxon>Desulfotomaculaceae</taxon>
        <taxon>Pelotomaculum</taxon>
    </lineage>
</organism>
<dbReference type="eggNOG" id="COG0318">
    <property type="taxonomic scope" value="Bacteria"/>
</dbReference>
<keyword evidence="1" id="KW-0472">Membrane</keyword>
<dbReference type="InterPro" id="IPR029062">
    <property type="entry name" value="Class_I_gatase-like"/>
</dbReference>
<dbReference type="AlphaFoldDB" id="A5D474"/>
<dbReference type="SUPFAM" id="SSF52317">
    <property type="entry name" value="Class I glutamine amidotransferase-like"/>
    <property type="match status" value="1"/>
</dbReference>
<reference evidence="4" key="1">
    <citation type="journal article" date="2008" name="Genome Res.">
        <title>The genome of Pelotomaculum thermopropionicum reveals niche-associated evolution in anaerobic microbiota.</title>
        <authorList>
            <person name="Kosaka T."/>
            <person name="Kato S."/>
            <person name="Shimoyama T."/>
            <person name="Ishii S."/>
            <person name="Abe T."/>
            <person name="Watanabe K."/>
        </authorList>
    </citation>
    <scope>NUCLEOTIDE SEQUENCE [LARGE SCALE GENOMIC DNA]</scope>
    <source>
        <strain evidence="4">DSM 13744 / JCM 10971 / SI</strain>
    </source>
</reference>
<dbReference type="Gene3D" id="3.40.50.880">
    <property type="match status" value="1"/>
</dbReference>